<evidence type="ECO:0000313" key="2">
    <source>
        <dbReference type="EMBL" id="KAL0012618.1"/>
    </source>
</evidence>
<keyword evidence="3" id="KW-1185">Reference proteome</keyword>
<dbReference type="Proteomes" id="UP001459277">
    <property type="component" value="Unassembled WGS sequence"/>
</dbReference>
<proteinExistence type="predicted"/>
<evidence type="ECO:0000313" key="3">
    <source>
        <dbReference type="Proteomes" id="UP001459277"/>
    </source>
</evidence>
<reference evidence="2 3" key="1">
    <citation type="submission" date="2024-01" db="EMBL/GenBank/DDBJ databases">
        <title>A telomere-to-telomere, gap-free genome of sweet tea (Lithocarpus litseifolius).</title>
        <authorList>
            <person name="Zhou J."/>
        </authorList>
    </citation>
    <scope>NUCLEOTIDE SEQUENCE [LARGE SCALE GENOMIC DNA]</scope>
    <source>
        <strain evidence="2">Zhou-2022a</strain>
        <tissue evidence="2">Leaf</tissue>
    </source>
</reference>
<name>A0AAW2DPR2_9ROSI</name>
<protein>
    <submittedName>
        <fullName evidence="2">Uncharacterized protein</fullName>
    </submittedName>
</protein>
<accession>A0AAW2DPR2</accession>
<dbReference type="AlphaFoldDB" id="A0AAW2DPR2"/>
<organism evidence="2 3">
    <name type="scientific">Lithocarpus litseifolius</name>
    <dbReference type="NCBI Taxonomy" id="425828"/>
    <lineage>
        <taxon>Eukaryota</taxon>
        <taxon>Viridiplantae</taxon>
        <taxon>Streptophyta</taxon>
        <taxon>Embryophyta</taxon>
        <taxon>Tracheophyta</taxon>
        <taxon>Spermatophyta</taxon>
        <taxon>Magnoliopsida</taxon>
        <taxon>eudicotyledons</taxon>
        <taxon>Gunneridae</taxon>
        <taxon>Pentapetalae</taxon>
        <taxon>rosids</taxon>
        <taxon>fabids</taxon>
        <taxon>Fagales</taxon>
        <taxon>Fagaceae</taxon>
        <taxon>Lithocarpus</taxon>
    </lineage>
</organism>
<dbReference type="EMBL" id="JAZDWU010000002">
    <property type="protein sequence ID" value="KAL0012618.1"/>
    <property type="molecule type" value="Genomic_DNA"/>
</dbReference>
<comment type="caution">
    <text evidence="2">The sequence shown here is derived from an EMBL/GenBank/DDBJ whole genome shotgun (WGS) entry which is preliminary data.</text>
</comment>
<sequence>MVKNFLLPVFGDENPFDIQLSIEDLKVKEQLFKNFGGRTTSSGGKPARMAIKLDRGTRNLKYVKDKFQGSPDVIKGLCGSSTNGHPVIFRWSNLKGGNVNLIELFDQAEHLSWHSPREFSSGFACDSVLSSFLNSLGYTFDLRQGDESSLAYLACTSPSWLPIPSMSGPKYAHDSAYQKIGAKTPVGKGKEKKIKKDTVKKSKVEESVESTEDLKEVDPSVIGKKVIHPTIPKLRVKTNVESSILQIPVGSFKGTSSVAVTSSAQVVQDPEATQSPIPKGPKYGQTSSPTKTVMAKQTVEIVMAKESLGVTTSSTRKARDLPDHLRPVGLSPPKEKDTIMEKALEMTVLDANSGLPAFLTHFDSLEFNSLPISHFPHFGPPFVNFLRFFVPGEDLPLLEELLRVLGDFTSGFRGGVFLGNILWSSSVLCWFP</sequence>
<gene>
    <name evidence="2" type="ORF">SO802_007726</name>
</gene>
<feature type="region of interest" description="Disordered" evidence="1">
    <location>
        <begin position="267"/>
        <end position="291"/>
    </location>
</feature>
<evidence type="ECO:0000256" key="1">
    <source>
        <dbReference type="SAM" id="MobiDB-lite"/>
    </source>
</evidence>